<dbReference type="Pfam" id="PF15299">
    <property type="entry name" value="ALS2CR8"/>
    <property type="match status" value="1"/>
</dbReference>
<sequence length="112" mass="12877">DPSAKPHRVLWNNDYIPFSGVPFFVLGEKLLECHHGKDRTIGAKRKYKQKQLDSLSDHGYNKKRNQLVQNTKKLDCPAQICLNEVMFFSTFKIPGDSERKRKSSSSRLQAAI</sequence>
<feature type="non-terminal residue" evidence="1">
    <location>
        <position position="1"/>
    </location>
</feature>
<evidence type="ECO:0000313" key="1">
    <source>
        <dbReference type="EMBL" id="CAH3163461.1"/>
    </source>
</evidence>
<evidence type="ECO:0000313" key="2">
    <source>
        <dbReference type="Proteomes" id="UP001159405"/>
    </source>
</evidence>
<gene>
    <name evidence="1" type="ORF">PLOB_00005831</name>
</gene>
<accession>A0ABN8QGA4</accession>
<dbReference type="InterPro" id="IPR029309">
    <property type="entry name" value="CaRF"/>
</dbReference>
<reference evidence="1 2" key="1">
    <citation type="submission" date="2022-05" db="EMBL/GenBank/DDBJ databases">
        <authorList>
            <consortium name="Genoscope - CEA"/>
            <person name="William W."/>
        </authorList>
    </citation>
    <scope>NUCLEOTIDE SEQUENCE [LARGE SCALE GENOMIC DNA]</scope>
</reference>
<dbReference type="EMBL" id="CALNXK010000126">
    <property type="protein sequence ID" value="CAH3163461.1"/>
    <property type="molecule type" value="Genomic_DNA"/>
</dbReference>
<comment type="caution">
    <text evidence="1">The sequence shown here is derived from an EMBL/GenBank/DDBJ whole genome shotgun (WGS) entry which is preliminary data.</text>
</comment>
<name>A0ABN8QGA4_9CNID</name>
<proteinExistence type="predicted"/>
<dbReference type="Proteomes" id="UP001159405">
    <property type="component" value="Unassembled WGS sequence"/>
</dbReference>
<protein>
    <submittedName>
        <fullName evidence="1">Uncharacterized protein</fullName>
    </submittedName>
</protein>
<organism evidence="1 2">
    <name type="scientific">Porites lobata</name>
    <dbReference type="NCBI Taxonomy" id="104759"/>
    <lineage>
        <taxon>Eukaryota</taxon>
        <taxon>Metazoa</taxon>
        <taxon>Cnidaria</taxon>
        <taxon>Anthozoa</taxon>
        <taxon>Hexacorallia</taxon>
        <taxon>Scleractinia</taxon>
        <taxon>Fungiina</taxon>
        <taxon>Poritidae</taxon>
        <taxon>Porites</taxon>
    </lineage>
</organism>
<keyword evidence="2" id="KW-1185">Reference proteome</keyword>
<dbReference type="PANTHER" id="PTHR47456">
    <property type="entry name" value="PHD-TYPE DOMAIN-CONTAINING PROTEIN"/>
    <property type="match status" value="1"/>
</dbReference>